<organism evidence="5 6">
    <name type="scientific">Delftia tsuruhatensis</name>
    <dbReference type="NCBI Taxonomy" id="180282"/>
    <lineage>
        <taxon>Bacteria</taxon>
        <taxon>Pseudomonadati</taxon>
        <taxon>Pseudomonadota</taxon>
        <taxon>Betaproteobacteria</taxon>
        <taxon>Burkholderiales</taxon>
        <taxon>Comamonadaceae</taxon>
        <taxon>Delftia</taxon>
    </lineage>
</organism>
<dbReference type="RefSeq" id="WP_277848375.1">
    <property type="nucleotide sequence ID" value="NZ_CP120956.1"/>
</dbReference>
<sequence>MRLNASPSTPSTAVKLLMATGMVLALGACGSQAKPAAAAAAAASTPAAVTAAPAARNVAMAQLQPTQGSKVSGSLQFTAQADGSVRVQGSVQGLAPNSEHGFHVHEKGDCSSPDGLSAGGHFNPTGHAHGRFDSAVHHAGDLPSLRSDAQGMASIDFVSRGLALDQSPNSVVGRGLIVHKDPDDYTTQPTGNSGARLACAVITRG</sequence>
<protein>
    <recommendedName>
        <fullName evidence="2">Superoxide dismutase [Cu-Zn]</fullName>
        <ecNumber evidence="2">1.15.1.1</ecNumber>
    </recommendedName>
</protein>
<keyword evidence="2" id="KW-0479">Metal-binding</keyword>
<evidence type="ECO:0000256" key="2">
    <source>
        <dbReference type="RuleBase" id="RU000393"/>
    </source>
</evidence>
<dbReference type="AlphaFoldDB" id="A0AAX3SDR2"/>
<dbReference type="SUPFAM" id="SSF49329">
    <property type="entry name" value="Cu,Zn superoxide dismutase-like"/>
    <property type="match status" value="1"/>
</dbReference>
<dbReference type="InterPro" id="IPR024134">
    <property type="entry name" value="SOD_Cu/Zn_/chaperone"/>
</dbReference>
<proteinExistence type="inferred from homology"/>
<dbReference type="Proteomes" id="UP001219066">
    <property type="component" value="Chromosome"/>
</dbReference>
<comment type="cofactor">
    <cofactor evidence="2">
        <name>Zn(2+)</name>
        <dbReference type="ChEBI" id="CHEBI:29105"/>
    </cofactor>
    <text evidence="2">Binds 1 zinc ion per subunit.</text>
</comment>
<name>A0AAX3SDR2_9BURK</name>
<dbReference type="EC" id="1.15.1.1" evidence="2"/>
<evidence type="ECO:0000313" key="5">
    <source>
        <dbReference type="EMBL" id="WFF78312.1"/>
    </source>
</evidence>
<dbReference type="PROSITE" id="PS51257">
    <property type="entry name" value="PROKAR_LIPOPROTEIN"/>
    <property type="match status" value="1"/>
</dbReference>
<keyword evidence="3" id="KW-0732">Signal</keyword>
<comment type="similarity">
    <text evidence="1 2">Belongs to the Cu-Zn superoxide dismutase family.</text>
</comment>
<dbReference type="PROSITE" id="PS00332">
    <property type="entry name" value="SOD_CU_ZN_2"/>
    <property type="match status" value="1"/>
</dbReference>
<dbReference type="PANTHER" id="PTHR10003">
    <property type="entry name" value="SUPEROXIDE DISMUTASE CU-ZN -RELATED"/>
    <property type="match status" value="1"/>
</dbReference>
<dbReference type="InterPro" id="IPR036423">
    <property type="entry name" value="SOD-like_Cu/Zn_dom_sf"/>
</dbReference>
<dbReference type="InterPro" id="IPR001424">
    <property type="entry name" value="SOD_Cu_Zn_dom"/>
</dbReference>
<evidence type="ECO:0000256" key="3">
    <source>
        <dbReference type="SAM" id="SignalP"/>
    </source>
</evidence>
<comment type="cofactor">
    <cofactor evidence="2">
        <name>Cu cation</name>
        <dbReference type="ChEBI" id="CHEBI:23378"/>
    </cofactor>
    <text evidence="2">Binds 1 copper ion per subunit.</text>
</comment>
<dbReference type="CDD" id="cd00305">
    <property type="entry name" value="Cu-Zn_Superoxide_Dismutase"/>
    <property type="match status" value="1"/>
</dbReference>
<dbReference type="Pfam" id="PF00080">
    <property type="entry name" value="Sod_Cu"/>
    <property type="match status" value="1"/>
</dbReference>
<feature type="domain" description="Superoxide dismutase copper/zinc binding" evidence="4">
    <location>
        <begin position="71"/>
        <end position="202"/>
    </location>
</feature>
<evidence type="ECO:0000313" key="6">
    <source>
        <dbReference type="Proteomes" id="UP001219066"/>
    </source>
</evidence>
<evidence type="ECO:0000259" key="4">
    <source>
        <dbReference type="Pfam" id="PF00080"/>
    </source>
</evidence>
<dbReference type="PRINTS" id="PR00068">
    <property type="entry name" value="CUZNDISMTASE"/>
</dbReference>
<keyword evidence="2" id="KW-0862">Zinc</keyword>
<gene>
    <name evidence="5" type="ORF">PYR84_15310</name>
</gene>
<feature type="chain" id="PRO_5043612554" description="Superoxide dismutase [Cu-Zn]" evidence="3">
    <location>
        <begin position="34"/>
        <end position="205"/>
    </location>
</feature>
<accession>A0AAX3SDR2</accession>
<dbReference type="PROSITE" id="PS00087">
    <property type="entry name" value="SOD_CU_ZN_1"/>
    <property type="match status" value="1"/>
</dbReference>
<evidence type="ECO:0000256" key="1">
    <source>
        <dbReference type="ARBA" id="ARBA00010457"/>
    </source>
</evidence>
<dbReference type="GO" id="GO:0005507">
    <property type="term" value="F:copper ion binding"/>
    <property type="evidence" value="ECO:0007669"/>
    <property type="project" value="InterPro"/>
</dbReference>
<comment type="catalytic activity">
    <reaction evidence="2">
        <text>2 superoxide + 2 H(+) = H2O2 + O2</text>
        <dbReference type="Rhea" id="RHEA:20696"/>
        <dbReference type="ChEBI" id="CHEBI:15378"/>
        <dbReference type="ChEBI" id="CHEBI:15379"/>
        <dbReference type="ChEBI" id="CHEBI:16240"/>
        <dbReference type="ChEBI" id="CHEBI:18421"/>
        <dbReference type="EC" id="1.15.1.1"/>
    </reaction>
</comment>
<dbReference type="InterPro" id="IPR018152">
    <property type="entry name" value="SOD_Cu/Zn_BS"/>
</dbReference>
<feature type="signal peptide" evidence="3">
    <location>
        <begin position="1"/>
        <end position="33"/>
    </location>
</feature>
<dbReference type="EMBL" id="CP120956">
    <property type="protein sequence ID" value="WFF78312.1"/>
    <property type="molecule type" value="Genomic_DNA"/>
</dbReference>
<reference evidence="5" key="1">
    <citation type="submission" date="2023-03" db="EMBL/GenBank/DDBJ databases">
        <title>Synergistic degradation of erythromycin by symbiotic bacteria Ery-6A and Ery-6B and application in simulated water remediation.</title>
        <authorList>
            <person name="Xu S."/>
        </authorList>
    </citation>
    <scope>NUCLEOTIDE SEQUENCE</scope>
    <source>
        <strain evidence="5">Ery-6A</strain>
    </source>
</reference>
<keyword evidence="2" id="KW-0186">Copper</keyword>
<dbReference type="GO" id="GO:0004784">
    <property type="term" value="F:superoxide dismutase activity"/>
    <property type="evidence" value="ECO:0007669"/>
    <property type="project" value="UniProtKB-EC"/>
</dbReference>
<dbReference type="Gene3D" id="2.60.40.200">
    <property type="entry name" value="Superoxide dismutase, copper/zinc binding domain"/>
    <property type="match status" value="1"/>
</dbReference>
<keyword evidence="2" id="KW-0560">Oxidoreductase</keyword>
<comment type="function">
    <text evidence="2">Destroys radicals which are normally produced within the cells and which are toxic to biological systems.</text>
</comment>